<protein>
    <recommendedName>
        <fullName evidence="2">NAD(P)-binding domain-containing protein</fullName>
    </recommendedName>
</protein>
<dbReference type="AlphaFoldDB" id="A0A507ARB8"/>
<dbReference type="PANTHER" id="PTHR15020">
    <property type="entry name" value="FLAVIN REDUCTASE-RELATED"/>
    <property type="match status" value="1"/>
</dbReference>
<accession>A0A507ARB8</accession>
<comment type="similarity">
    <text evidence="1">Belongs to the avfA family.</text>
</comment>
<evidence type="ECO:0000256" key="1">
    <source>
        <dbReference type="ARBA" id="ARBA00038376"/>
    </source>
</evidence>
<dbReference type="InterPro" id="IPR016040">
    <property type="entry name" value="NAD(P)-bd_dom"/>
</dbReference>
<dbReference type="SUPFAM" id="SSF51735">
    <property type="entry name" value="NAD(P)-binding Rossmann-fold domains"/>
    <property type="match status" value="1"/>
</dbReference>
<name>A0A507ARB8_9PEZI</name>
<dbReference type="InParanoid" id="A0A507ARB8"/>
<dbReference type="Pfam" id="PF13460">
    <property type="entry name" value="NAD_binding_10"/>
    <property type="match status" value="1"/>
</dbReference>
<dbReference type="Proteomes" id="UP000319257">
    <property type="component" value="Unassembled WGS sequence"/>
</dbReference>
<reference evidence="3 4" key="1">
    <citation type="submission" date="2019-06" db="EMBL/GenBank/DDBJ databases">
        <title>Draft genome sequence of the filamentous fungus Phialemoniopsis curvata isolated from diesel fuel.</title>
        <authorList>
            <person name="Varaljay V.A."/>
            <person name="Lyon W.J."/>
            <person name="Crouch A.L."/>
            <person name="Drake C.E."/>
            <person name="Hollomon J.M."/>
            <person name="Nadeau L.J."/>
            <person name="Nunn H.S."/>
            <person name="Stevenson B.S."/>
            <person name="Bojanowski C.L."/>
            <person name="Crookes-Goodson W.J."/>
        </authorList>
    </citation>
    <scope>NUCLEOTIDE SEQUENCE [LARGE SCALE GENOMIC DNA]</scope>
    <source>
        <strain evidence="3 4">D216</strain>
    </source>
</reference>
<dbReference type="OrthoDB" id="10254221at2759"/>
<organism evidence="3 4">
    <name type="scientific">Thyridium curvatum</name>
    <dbReference type="NCBI Taxonomy" id="1093900"/>
    <lineage>
        <taxon>Eukaryota</taxon>
        <taxon>Fungi</taxon>
        <taxon>Dikarya</taxon>
        <taxon>Ascomycota</taxon>
        <taxon>Pezizomycotina</taxon>
        <taxon>Sordariomycetes</taxon>
        <taxon>Sordariomycetidae</taxon>
        <taxon>Thyridiales</taxon>
        <taxon>Thyridiaceae</taxon>
        <taxon>Thyridium</taxon>
    </lineage>
</organism>
<dbReference type="Gene3D" id="3.40.50.720">
    <property type="entry name" value="NAD(P)-binding Rossmann-like Domain"/>
    <property type="match status" value="1"/>
</dbReference>
<proteinExistence type="inferred from homology"/>
<dbReference type="GeneID" id="41969663"/>
<dbReference type="EMBL" id="SKBQ01000009">
    <property type="protein sequence ID" value="TPX06720.1"/>
    <property type="molecule type" value="Genomic_DNA"/>
</dbReference>
<keyword evidence="4" id="KW-1185">Reference proteome</keyword>
<dbReference type="PANTHER" id="PTHR15020:SF50">
    <property type="entry name" value="UPF0659 PROTEIN YMR090W"/>
    <property type="match status" value="1"/>
</dbReference>
<dbReference type="RefSeq" id="XP_030988431.1">
    <property type="nucleotide sequence ID" value="XM_031136381.1"/>
</dbReference>
<evidence type="ECO:0000259" key="2">
    <source>
        <dbReference type="Pfam" id="PF13460"/>
    </source>
</evidence>
<dbReference type="STRING" id="1093900.A0A507ARB8"/>
<comment type="caution">
    <text evidence="3">The sequence shown here is derived from an EMBL/GenBank/DDBJ whole genome shotgun (WGS) entry which is preliminary data.</text>
</comment>
<dbReference type="InterPro" id="IPR036291">
    <property type="entry name" value="NAD(P)-bd_dom_sf"/>
</dbReference>
<evidence type="ECO:0000313" key="4">
    <source>
        <dbReference type="Proteomes" id="UP000319257"/>
    </source>
</evidence>
<sequence length="272" mass="29916">MSRMERPTSIALLGATGKTGREVLRGLLKSTIAELNIYARSSEKLLKMFPTLRSDSRVNLHIGSIHDEELIKRCLSDAQVIICTTGSNGMSPSTIIQDSASAISAALQSLKRSANSWQPPRVLLLSSSTKNERLAAARPRFVHWMITTAFRMGYVDLDAAQAILSQDPSLLSLLSVQPNVLVEEPGSGFEFSSDSVKLGCSYEDLGASFVQLALNTEYKELSRIGVSSKEGDRGIVYAPIILFRISRGFFVNYFPLGVHLNRLFERAMPQFA</sequence>
<gene>
    <name evidence="3" type="ORF">E0L32_002216</name>
</gene>
<evidence type="ECO:0000313" key="3">
    <source>
        <dbReference type="EMBL" id="TPX06720.1"/>
    </source>
</evidence>
<feature type="domain" description="NAD(P)-binding" evidence="2">
    <location>
        <begin position="14"/>
        <end position="195"/>
    </location>
</feature>